<organism evidence="3 4">
    <name type="scientific">Azospirillum oryzae</name>
    <dbReference type="NCBI Taxonomy" id="286727"/>
    <lineage>
        <taxon>Bacteria</taxon>
        <taxon>Pseudomonadati</taxon>
        <taxon>Pseudomonadota</taxon>
        <taxon>Alphaproteobacteria</taxon>
        <taxon>Rhodospirillales</taxon>
        <taxon>Azospirillaceae</taxon>
        <taxon>Azospirillum</taxon>
    </lineage>
</organism>
<feature type="signal peptide" evidence="1">
    <location>
        <begin position="1"/>
        <end position="24"/>
    </location>
</feature>
<sequence length="109" mass="12119">MMRTGPALLLLPILLFAAGTGAHADDDHERARSALREGRILPLERIVESAKQQFGGDVLDVDLEDEEDGFRYELKLIAPDGRILKLDYDAATGELLRTRGRHRSHGDGR</sequence>
<keyword evidence="1" id="KW-0732">Signal</keyword>
<name>A0A6N1AT03_9PROT</name>
<evidence type="ECO:0000256" key="1">
    <source>
        <dbReference type="SAM" id="SignalP"/>
    </source>
</evidence>
<dbReference type="Proteomes" id="UP000509702">
    <property type="component" value="Plasmid unnamed6"/>
</dbReference>
<gene>
    <name evidence="3" type="ORF">HUE56_25095</name>
</gene>
<geneLocation type="plasmid" evidence="3 4">
    <name>unnamed6</name>
</geneLocation>
<dbReference type="Pfam" id="PF03413">
    <property type="entry name" value="PepSY"/>
    <property type="match status" value="1"/>
</dbReference>
<evidence type="ECO:0000313" key="3">
    <source>
        <dbReference type="EMBL" id="QKS54489.1"/>
    </source>
</evidence>
<reference evidence="3 4" key="1">
    <citation type="submission" date="2020-06" db="EMBL/GenBank/DDBJ databases">
        <title>Complete genome of Azosprillum oryzae KACC14407.</title>
        <authorList>
            <person name="Kim M."/>
            <person name="Park Y.-J."/>
            <person name="Shin J.-H."/>
        </authorList>
    </citation>
    <scope>NUCLEOTIDE SEQUENCE [LARGE SCALE GENOMIC DNA]</scope>
    <source>
        <strain evidence="3 4">KACC 14407</strain>
        <plasmid evidence="3 4">unnamed6</plasmid>
    </source>
</reference>
<proteinExistence type="predicted"/>
<keyword evidence="3" id="KW-0614">Plasmid</keyword>
<protein>
    <submittedName>
        <fullName evidence="3">PepSY domain-containing protein</fullName>
    </submittedName>
</protein>
<dbReference type="KEGG" id="aoz:HUE56_25095"/>
<dbReference type="Gene3D" id="3.10.450.40">
    <property type="match status" value="1"/>
</dbReference>
<dbReference type="EMBL" id="CP054621">
    <property type="protein sequence ID" value="QKS54489.1"/>
    <property type="molecule type" value="Genomic_DNA"/>
</dbReference>
<dbReference type="InterPro" id="IPR025711">
    <property type="entry name" value="PepSY"/>
</dbReference>
<feature type="domain" description="PepSY" evidence="2">
    <location>
        <begin position="41"/>
        <end position="98"/>
    </location>
</feature>
<keyword evidence="4" id="KW-1185">Reference proteome</keyword>
<dbReference type="OrthoDB" id="7856745at2"/>
<evidence type="ECO:0000259" key="2">
    <source>
        <dbReference type="Pfam" id="PF03413"/>
    </source>
</evidence>
<dbReference type="AlphaFoldDB" id="A0A6N1AT03"/>
<evidence type="ECO:0000313" key="4">
    <source>
        <dbReference type="Proteomes" id="UP000509702"/>
    </source>
</evidence>
<accession>A0A6N1AT03</accession>
<feature type="chain" id="PRO_5028861693" evidence="1">
    <location>
        <begin position="25"/>
        <end position="109"/>
    </location>
</feature>